<proteinExistence type="predicted"/>
<reference evidence="4" key="1">
    <citation type="submission" date="2015-08" db="EMBL/GenBank/DDBJ databases">
        <authorList>
            <person name="Kim K.M."/>
        </authorList>
    </citation>
    <scope>NUCLEOTIDE SEQUENCE [LARGE SCALE GENOMIC DNA]</scope>
    <source>
        <strain evidence="4">KCTC 23892</strain>
    </source>
</reference>
<dbReference type="Gene3D" id="1.10.260.40">
    <property type="entry name" value="lambda repressor-like DNA-binding domains"/>
    <property type="match status" value="1"/>
</dbReference>
<keyword evidence="1" id="KW-0812">Transmembrane</keyword>
<dbReference type="RefSeq" id="WP_068989886.1">
    <property type="nucleotide sequence ID" value="NZ_CP012418.1"/>
</dbReference>
<dbReference type="InterPro" id="IPR010982">
    <property type="entry name" value="Lambda_DNA-bd_dom_sf"/>
</dbReference>
<dbReference type="CDD" id="cd00093">
    <property type="entry name" value="HTH_XRE"/>
    <property type="match status" value="1"/>
</dbReference>
<evidence type="ECO:0000313" key="3">
    <source>
        <dbReference type="EMBL" id="AOE49447.1"/>
    </source>
</evidence>
<dbReference type="KEGG" id="ksd:KS2013_723"/>
<dbReference type="PROSITE" id="PS50943">
    <property type="entry name" value="HTH_CROC1"/>
    <property type="match status" value="1"/>
</dbReference>
<dbReference type="InterPro" id="IPR001387">
    <property type="entry name" value="Cro/C1-type_HTH"/>
</dbReference>
<dbReference type="Proteomes" id="UP000094147">
    <property type="component" value="Chromosome"/>
</dbReference>
<evidence type="ECO:0000259" key="2">
    <source>
        <dbReference type="PROSITE" id="PS50943"/>
    </source>
</evidence>
<sequence length="141" mass="16295">MVIKKLREQKQWSQEQLSILSGISIRTIQRIESGNRASLESLKALASVFETNIETLQKEIIVIDKTTEDWKSKPWWYRINMLGIKDRKSLIHLERFCLFLGLSFWVAGFFSKGFLIGASPLFLSAYVAALTVRKGDKDKIW</sequence>
<dbReference type="SMART" id="SM00530">
    <property type="entry name" value="HTH_XRE"/>
    <property type="match status" value="1"/>
</dbReference>
<gene>
    <name evidence="3" type="ORF">KS2013_723</name>
</gene>
<feature type="transmembrane region" description="Helical" evidence="1">
    <location>
        <begin position="90"/>
        <end position="108"/>
    </location>
</feature>
<organism evidence="3 4">
    <name type="scientific">Kangiella sediminilitoris</name>
    <dbReference type="NCBI Taxonomy" id="1144748"/>
    <lineage>
        <taxon>Bacteria</taxon>
        <taxon>Pseudomonadati</taxon>
        <taxon>Pseudomonadota</taxon>
        <taxon>Gammaproteobacteria</taxon>
        <taxon>Kangiellales</taxon>
        <taxon>Kangiellaceae</taxon>
        <taxon>Kangiella</taxon>
    </lineage>
</organism>
<keyword evidence="1" id="KW-0472">Membrane</keyword>
<dbReference type="AlphaFoldDB" id="A0A1B3B9H4"/>
<evidence type="ECO:0000313" key="4">
    <source>
        <dbReference type="Proteomes" id="UP000094147"/>
    </source>
</evidence>
<keyword evidence="1" id="KW-1133">Transmembrane helix</keyword>
<feature type="domain" description="HTH cro/C1-type" evidence="2">
    <location>
        <begin position="3"/>
        <end position="56"/>
    </location>
</feature>
<dbReference type="SUPFAM" id="SSF47413">
    <property type="entry name" value="lambda repressor-like DNA-binding domains"/>
    <property type="match status" value="1"/>
</dbReference>
<protein>
    <submittedName>
        <fullName evidence="3">Transcriptional regulator, XRE family</fullName>
    </submittedName>
</protein>
<dbReference type="STRING" id="1144748.KS2013_723"/>
<name>A0A1B3B9H4_9GAMM</name>
<dbReference type="EMBL" id="CP012418">
    <property type="protein sequence ID" value="AOE49447.1"/>
    <property type="molecule type" value="Genomic_DNA"/>
</dbReference>
<dbReference type="Pfam" id="PF01381">
    <property type="entry name" value="HTH_3"/>
    <property type="match status" value="1"/>
</dbReference>
<dbReference type="GO" id="GO:0003677">
    <property type="term" value="F:DNA binding"/>
    <property type="evidence" value="ECO:0007669"/>
    <property type="project" value="InterPro"/>
</dbReference>
<evidence type="ECO:0000256" key="1">
    <source>
        <dbReference type="SAM" id="Phobius"/>
    </source>
</evidence>
<keyword evidence="4" id="KW-1185">Reference proteome</keyword>
<dbReference type="OrthoDB" id="21915at2"/>
<accession>A0A1B3B9H4</accession>